<organism evidence="1 2">
    <name type="scientific">Smittium culicis</name>
    <dbReference type="NCBI Taxonomy" id="133412"/>
    <lineage>
        <taxon>Eukaryota</taxon>
        <taxon>Fungi</taxon>
        <taxon>Fungi incertae sedis</taxon>
        <taxon>Zoopagomycota</taxon>
        <taxon>Kickxellomycotina</taxon>
        <taxon>Harpellomycetes</taxon>
        <taxon>Harpellales</taxon>
        <taxon>Legeriomycetaceae</taxon>
        <taxon>Smittium</taxon>
    </lineage>
</organism>
<dbReference type="Proteomes" id="UP000187283">
    <property type="component" value="Unassembled WGS sequence"/>
</dbReference>
<evidence type="ECO:0000313" key="2">
    <source>
        <dbReference type="Proteomes" id="UP000187283"/>
    </source>
</evidence>
<evidence type="ECO:0000313" key="1">
    <source>
        <dbReference type="EMBL" id="OMJ08278.1"/>
    </source>
</evidence>
<accession>A0A1R1X0X9</accession>
<protein>
    <submittedName>
        <fullName evidence="1">Uncharacterized protein</fullName>
    </submittedName>
</protein>
<proteinExistence type="predicted"/>
<comment type="caution">
    <text evidence="1">The sequence shown here is derived from an EMBL/GenBank/DDBJ whole genome shotgun (WGS) entry which is preliminary data.</text>
</comment>
<dbReference type="AlphaFoldDB" id="A0A1R1X0X9"/>
<sequence>MRVIIGAKRKTQPSDSMFDGTYSLLSRSLSRADTFLYTLLLSIISGNGNRSIEFFGYGHFMPIRRLKPCAELLLILAVKFKYFIKLDWLWGSH</sequence>
<name>A0A1R1X0X9_9FUNG</name>
<dbReference type="EMBL" id="LSSN01005838">
    <property type="protein sequence ID" value="OMJ08278.1"/>
    <property type="molecule type" value="Genomic_DNA"/>
</dbReference>
<reference evidence="1 2" key="1">
    <citation type="submission" date="2017-01" db="EMBL/GenBank/DDBJ databases">
        <authorList>
            <person name="Mah S.A."/>
            <person name="Swanson W.J."/>
            <person name="Moy G.W."/>
            <person name="Vacquier V.D."/>
        </authorList>
    </citation>
    <scope>NUCLEOTIDE SEQUENCE [LARGE SCALE GENOMIC DNA]</scope>
    <source>
        <strain evidence="1 2">GSMNP</strain>
    </source>
</reference>
<gene>
    <name evidence="1" type="ORF">AYI70_g11650</name>
</gene>
<keyword evidence="2" id="KW-1185">Reference proteome</keyword>